<dbReference type="Pfam" id="PF01453">
    <property type="entry name" value="B_lectin"/>
    <property type="match status" value="1"/>
</dbReference>
<dbReference type="PANTHER" id="PTHR47976">
    <property type="entry name" value="G-TYPE LECTIN S-RECEPTOR-LIKE SERINE/THREONINE-PROTEIN KINASE SD2-5"/>
    <property type="match status" value="1"/>
</dbReference>
<dbReference type="SUPFAM" id="SSF51110">
    <property type="entry name" value="alpha-D-mannose-specific plant lectins"/>
    <property type="match status" value="1"/>
</dbReference>
<dbReference type="PANTHER" id="PTHR47976:SF30">
    <property type="entry name" value="RECEPTOR-LIKE SERINE_THREONINE-PROTEIN KINASE"/>
    <property type="match status" value="1"/>
</dbReference>
<proteinExistence type="predicted"/>
<protein>
    <submittedName>
        <fullName evidence="4">Non-specific serine/threonine protein kinase</fullName>
        <ecNumber evidence="4">2.7.11.1</ecNumber>
    </submittedName>
</protein>
<keyword evidence="4" id="KW-0418">Kinase</keyword>
<dbReference type="EMBL" id="MNCJ02000328">
    <property type="protein sequence ID" value="KAF5771590.1"/>
    <property type="molecule type" value="Genomic_DNA"/>
</dbReference>
<dbReference type="GO" id="GO:0004674">
    <property type="term" value="F:protein serine/threonine kinase activity"/>
    <property type="evidence" value="ECO:0007669"/>
    <property type="project" value="UniProtKB-KW"/>
</dbReference>
<keyword evidence="5" id="KW-1185">Reference proteome</keyword>
<dbReference type="Gene3D" id="2.90.10.30">
    <property type="match status" value="1"/>
</dbReference>
<evidence type="ECO:0000259" key="3">
    <source>
        <dbReference type="Pfam" id="PF01453"/>
    </source>
</evidence>
<reference evidence="4" key="1">
    <citation type="journal article" date="2017" name="Nature">
        <title>The sunflower genome provides insights into oil metabolism, flowering and Asterid evolution.</title>
        <authorList>
            <person name="Badouin H."/>
            <person name="Gouzy J."/>
            <person name="Grassa C.J."/>
            <person name="Murat F."/>
            <person name="Staton S.E."/>
            <person name="Cottret L."/>
            <person name="Lelandais-Briere C."/>
            <person name="Owens G.L."/>
            <person name="Carrere S."/>
            <person name="Mayjonade B."/>
            <person name="Legrand L."/>
            <person name="Gill N."/>
            <person name="Kane N.C."/>
            <person name="Bowers J.E."/>
            <person name="Hubner S."/>
            <person name="Bellec A."/>
            <person name="Berard A."/>
            <person name="Berges H."/>
            <person name="Blanchet N."/>
            <person name="Boniface M.C."/>
            <person name="Brunel D."/>
            <person name="Catrice O."/>
            <person name="Chaidir N."/>
            <person name="Claudel C."/>
            <person name="Donnadieu C."/>
            <person name="Faraut T."/>
            <person name="Fievet G."/>
            <person name="Helmstetter N."/>
            <person name="King M."/>
            <person name="Knapp S.J."/>
            <person name="Lai Z."/>
            <person name="Le Paslier M.C."/>
            <person name="Lippi Y."/>
            <person name="Lorenzon L."/>
            <person name="Mandel J.R."/>
            <person name="Marage G."/>
            <person name="Marchand G."/>
            <person name="Marquand E."/>
            <person name="Bret-Mestries E."/>
            <person name="Morien E."/>
            <person name="Nambeesan S."/>
            <person name="Nguyen T."/>
            <person name="Pegot-Espagnet P."/>
            <person name="Pouilly N."/>
            <person name="Raftis F."/>
            <person name="Sallet E."/>
            <person name="Schiex T."/>
            <person name="Thomas J."/>
            <person name="Vandecasteele C."/>
            <person name="Vares D."/>
            <person name="Vear F."/>
            <person name="Vautrin S."/>
            <person name="Crespi M."/>
            <person name="Mangin B."/>
            <person name="Burke J.M."/>
            <person name="Salse J."/>
            <person name="Munos S."/>
            <person name="Vincourt P."/>
            <person name="Rieseberg L.H."/>
            <person name="Langlade N.B."/>
        </authorList>
    </citation>
    <scope>NUCLEOTIDE SEQUENCE</scope>
    <source>
        <tissue evidence="4">Leaves</tissue>
    </source>
</reference>
<dbReference type="InterPro" id="IPR001480">
    <property type="entry name" value="Bulb-type_lectin_dom"/>
</dbReference>
<gene>
    <name evidence="4" type="ORF">HanXRQr2_Chr13g0566721</name>
</gene>
<evidence type="ECO:0000256" key="2">
    <source>
        <dbReference type="ARBA" id="ARBA00023180"/>
    </source>
</evidence>
<dbReference type="Gramene" id="mRNA:HanXRQr2_Chr13g0566721">
    <property type="protein sequence ID" value="CDS:HanXRQr2_Chr13g0566721.1"/>
    <property type="gene ID" value="HanXRQr2_Chr13g0566721"/>
</dbReference>
<dbReference type="InterPro" id="IPR051343">
    <property type="entry name" value="G-type_lectin_kinases/EP1-like"/>
</dbReference>
<feature type="domain" description="Bulb-type lectin" evidence="3">
    <location>
        <begin position="2"/>
        <end position="38"/>
    </location>
</feature>
<dbReference type="EC" id="2.7.11.1" evidence="4"/>
<evidence type="ECO:0000313" key="5">
    <source>
        <dbReference type="Proteomes" id="UP000215914"/>
    </source>
</evidence>
<keyword evidence="2" id="KW-0325">Glycoprotein</keyword>
<evidence type="ECO:0000256" key="1">
    <source>
        <dbReference type="ARBA" id="ARBA00022729"/>
    </source>
</evidence>
<sequence length="102" mass="11472">MKLTDTGNLVLFNVNGSVVWQSFDHPTDCLVPGQRLFQGQQLIPSVSSTDWTAQKGLYSLQVTDQLFASVGSNPPQVYYITPSFNSIKTTKERNYILVRLFN</sequence>
<organism evidence="4 5">
    <name type="scientific">Helianthus annuus</name>
    <name type="common">Common sunflower</name>
    <dbReference type="NCBI Taxonomy" id="4232"/>
    <lineage>
        <taxon>Eukaryota</taxon>
        <taxon>Viridiplantae</taxon>
        <taxon>Streptophyta</taxon>
        <taxon>Embryophyta</taxon>
        <taxon>Tracheophyta</taxon>
        <taxon>Spermatophyta</taxon>
        <taxon>Magnoliopsida</taxon>
        <taxon>eudicotyledons</taxon>
        <taxon>Gunneridae</taxon>
        <taxon>Pentapetalae</taxon>
        <taxon>asterids</taxon>
        <taxon>campanulids</taxon>
        <taxon>Asterales</taxon>
        <taxon>Asteraceae</taxon>
        <taxon>Asteroideae</taxon>
        <taxon>Heliantheae alliance</taxon>
        <taxon>Heliantheae</taxon>
        <taxon>Helianthus</taxon>
    </lineage>
</organism>
<dbReference type="InterPro" id="IPR036426">
    <property type="entry name" value="Bulb-type_lectin_dom_sf"/>
</dbReference>
<reference evidence="4" key="2">
    <citation type="submission" date="2020-06" db="EMBL/GenBank/DDBJ databases">
        <title>Helianthus annuus Genome sequencing and assembly Release 2.</title>
        <authorList>
            <person name="Gouzy J."/>
            <person name="Langlade N."/>
            <person name="Munos S."/>
        </authorList>
    </citation>
    <scope>NUCLEOTIDE SEQUENCE</scope>
    <source>
        <tissue evidence="4">Leaves</tissue>
    </source>
</reference>
<comment type="caution">
    <text evidence="4">The sequence shown here is derived from an EMBL/GenBank/DDBJ whole genome shotgun (WGS) entry which is preliminary data.</text>
</comment>
<keyword evidence="1" id="KW-0732">Signal</keyword>
<keyword evidence="4" id="KW-0723">Serine/threonine-protein kinase</keyword>
<keyword evidence="4" id="KW-0808">Transferase</keyword>
<dbReference type="Proteomes" id="UP000215914">
    <property type="component" value="Unassembled WGS sequence"/>
</dbReference>
<accession>A0A9K3EEG0</accession>
<dbReference type="AlphaFoldDB" id="A0A9K3EEG0"/>
<evidence type="ECO:0000313" key="4">
    <source>
        <dbReference type="EMBL" id="KAF5771590.1"/>
    </source>
</evidence>
<name>A0A9K3EEG0_HELAN</name>